<protein>
    <submittedName>
        <fullName evidence="1">Uncharacterized protein</fullName>
    </submittedName>
</protein>
<evidence type="ECO:0000313" key="3">
    <source>
        <dbReference type="Proteomes" id="UP000499080"/>
    </source>
</evidence>
<sequence>MRGLRQNKRSAYLAPRLGMKLEIPRVGEEESGWQKFCDFEPPLKTNFGTSVYALPNFSTKMGGEKPSLGTSGIASLLVNVQL</sequence>
<name>A0A4Y2X054_ARAVE</name>
<evidence type="ECO:0000313" key="2">
    <source>
        <dbReference type="EMBL" id="GBO41616.1"/>
    </source>
</evidence>
<proteinExistence type="predicted"/>
<gene>
    <name evidence="1" type="ORF">AVEN_175743_1</name>
    <name evidence="2" type="ORF">AVEN_177920_1</name>
</gene>
<dbReference type="EMBL" id="BGPR01067284">
    <property type="protein sequence ID" value="GBO41567.1"/>
    <property type="molecule type" value="Genomic_DNA"/>
</dbReference>
<dbReference type="AlphaFoldDB" id="A0A4Y2X054"/>
<reference evidence="1 3" key="1">
    <citation type="journal article" date="2019" name="Sci. Rep.">
        <title>Orb-weaving spider Araneus ventricosus genome elucidates the spidroin gene catalogue.</title>
        <authorList>
            <person name="Kono N."/>
            <person name="Nakamura H."/>
            <person name="Ohtoshi R."/>
            <person name="Moran D.A.P."/>
            <person name="Shinohara A."/>
            <person name="Yoshida Y."/>
            <person name="Fujiwara M."/>
            <person name="Mori M."/>
            <person name="Tomita M."/>
            <person name="Arakawa K."/>
        </authorList>
    </citation>
    <scope>NUCLEOTIDE SEQUENCE [LARGE SCALE GENOMIC DNA]</scope>
</reference>
<organism evidence="1 3">
    <name type="scientific">Araneus ventricosus</name>
    <name type="common">Orbweaver spider</name>
    <name type="synonym">Epeira ventricosa</name>
    <dbReference type="NCBI Taxonomy" id="182803"/>
    <lineage>
        <taxon>Eukaryota</taxon>
        <taxon>Metazoa</taxon>
        <taxon>Ecdysozoa</taxon>
        <taxon>Arthropoda</taxon>
        <taxon>Chelicerata</taxon>
        <taxon>Arachnida</taxon>
        <taxon>Araneae</taxon>
        <taxon>Araneomorphae</taxon>
        <taxon>Entelegynae</taxon>
        <taxon>Araneoidea</taxon>
        <taxon>Araneidae</taxon>
        <taxon>Araneus</taxon>
    </lineage>
</organism>
<accession>A0A4Y2X054</accession>
<dbReference type="Proteomes" id="UP000499080">
    <property type="component" value="Unassembled WGS sequence"/>
</dbReference>
<comment type="caution">
    <text evidence="1">The sequence shown here is derived from an EMBL/GenBank/DDBJ whole genome shotgun (WGS) entry which is preliminary data.</text>
</comment>
<keyword evidence="3" id="KW-1185">Reference proteome</keyword>
<evidence type="ECO:0000313" key="1">
    <source>
        <dbReference type="EMBL" id="GBO41567.1"/>
    </source>
</evidence>
<dbReference type="EMBL" id="BGPR01067355">
    <property type="protein sequence ID" value="GBO41616.1"/>
    <property type="molecule type" value="Genomic_DNA"/>
</dbReference>